<reference evidence="8" key="1">
    <citation type="journal article" date="2003" name="Mol. Biol. Evol.">
        <title>Evolution of the TCP gene family in Asteridae: cladistic and network approaches to understanding regulatory gene family diversification and its impact on morphological evolution.</title>
        <authorList>
            <person name="Reeves P.A."/>
            <person name="Olmstead R.G."/>
        </authorList>
    </citation>
    <scope>NUCLEOTIDE SEQUENCE</scope>
</reference>
<evidence type="ECO:0000256" key="6">
    <source>
        <dbReference type="SAM" id="MobiDB-lite"/>
    </source>
</evidence>
<dbReference type="PROSITE" id="PS51369">
    <property type="entry name" value="TCP"/>
    <property type="match status" value="1"/>
</dbReference>
<evidence type="ECO:0000256" key="5">
    <source>
        <dbReference type="ARBA" id="ARBA00023242"/>
    </source>
</evidence>
<evidence type="ECO:0000256" key="2">
    <source>
        <dbReference type="ARBA" id="ARBA00023015"/>
    </source>
</evidence>
<sequence length="140" mass="15523">AQGPRDRRVRLSIEISRKFFGLQDLLGFDKASLTLDWLLTKSKTAIRELLQTKQIDNPEDALCRRLCSLSEDGDFSKGTPEEEEAAAADDNNNIVNGESKKTAAVCSKIRKRKTGKQKKGAAKKSKIMTALDKLAKESRA</sequence>
<keyword evidence="3" id="KW-0238">DNA-binding</keyword>
<feature type="region of interest" description="Disordered" evidence="6">
    <location>
        <begin position="73"/>
        <end position="94"/>
    </location>
</feature>
<evidence type="ECO:0000256" key="3">
    <source>
        <dbReference type="ARBA" id="ARBA00023125"/>
    </source>
</evidence>
<evidence type="ECO:0000256" key="1">
    <source>
        <dbReference type="ARBA" id="ARBA00004123"/>
    </source>
</evidence>
<dbReference type="GO" id="GO:0005634">
    <property type="term" value="C:nucleus"/>
    <property type="evidence" value="ECO:0007669"/>
    <property type="project" value="UniProtKB-SubCell"/>
</dbReference>
<dbReference type="GO" id="GO:0003700">
    <property type="term" value="F:DNA-binding transcription factor activity"/>
    <property type="evidence" value="ECO:0007669"/>
    <property type="project" value="InterPro"/>
</dbReference>
<dbReference type="InterPro" id="IPR017887">
    <property type="entry name" value="TF_TCP_subgr"/>
</dbReference>
<accession>Q6Y9W5</accession>
<dbReference type="EMBL" id="AY168160">
    <property type="protein sequence ID" value="AAO45721.1"/>
    <property type="molecule type" value="Genomic_DNA"/>
</dbReference>
<organism evidence="8">
    <name type="scientific">Pentas lanceolata</name>
    <name type="common">Egyptian star cluster</name>
    <dbReference type="NCBI Taxonomy" id="25385"/>
    <lineage>
        <taxon>Eukaryota</taxon>
        <taxon>Viridiplantae</taxon>
        <taxon>Streptophyta</taxon>
        <taxon>Embryophyta</taxon>
        <taxon>Tracheophyta</taxon>
        <taxon>Spermatophyta</taxon>
        <taxon>Magnoliopsida</taxon>
        <taxon>eudicotyledons</taxon>
        <taxon>Gunneridae</taxon>
        <taxon>Pentapetalae</taxon>
        <taxon>asterids</taxon>
        <taxon>lamiids</taxon>
        <taxon>Gentianales</taxon>
        <taxon>Rubiaceae</taxon>
        <taxon>Rubioideae</taxon>
        <taxon>Knoxieae</taxon>
        <taxon>Pentas</taxon>
    </lineage>
</organism>
<dbReference type="GO" id="GO:2000032">
    <property type="term" value="P:regulation of secondary shoot formation"/>
    <property type="evidence" value="ECO:0007669"/>
    <property type="project" value="TreeGrafter"/>
</dbReference>
<feature type="non-terminal residue" evidence="8">
    <location>
        <position position="140"/>
    </location>
</feature>
<dbReference type="InterPro" id="IPR005333">
    <property type="entry name" value="Transcription_factor_TCP"/>
</dbReference>
<feature type="non-terminal residue" evidence="8">
    <location>
        <position position="1"/>
    </location>
</feature>
<dbReference type="Pfam" id="PF03634">
    <property type="entry name" value="TCP"/>
    <property type="match status" value="1"/>
</dbReference>
<keyword evidence="4" id="KW-0804">Transcription</keyword>
<evidence type="ECO:0000313" key="8">
    <source>
        <dbReference type="EMBL" id="AAO45721.1"/>
    </source>
</evidence>
<keyword evidence="2" id="KW-0805">Transcription regulation</keyword>
<dbReference type="AlphaFoldDB" id="Q6Y9W5"/>
<keyword evidence="5" id="KW-0539">Nucleus</keyword>
<dbReference type="GO" id="GO:0043565">
    <property type="term" value="F:sequence-specific DNA binding"/>
    <property type="evidence" value="ECO:0007669"/>
    <property type="project" value="TreeGrafter"/>
</dbReference>
<dbReference type="PANTHER" id="PTHR31072">
    <property type="entry name" value="TRANSCRIPTION FACTOR TCP4-RELATED"/>
    <property type="match status" value="1"/>
</dbReference>
<evidence type="ECO:0000256" key="4">
    <source>
        <dbReference type="ARBA" id="ARBA00023163"/>
    </source>
</evidence>
<gene>
    <name evidence="8" type="primary">TCP</name>
</gene>
<dbReference type="PANTHER" id="PTHR31072:SF224">
    <property type="entry name" value="TRANSCRIPTION FACTOR TCP1"/>
    <property type="match status" value="1"/>
</dbReference>
<proteinExistence type="predicted"/>
<protein>
    <submittedName>
        <fullName evidence="8">TCP protein</fullName>
    </submittedName>
</protein>
<evidence type="ECO:0000259" key="7">
    <source>
        <dbReference type="PROSITE" id="PS51369"/>
    </source>
</evidence>
<comment type="subcellular location">
    <subcellularLocation>
        <location evidence="1">Nucleus</location>
    </subcellularLocation>
</comment>
<name>Q6Y9W5_9GENT</name>
<feature type="domain" description="TCP" evidence="7">
    <location>
        <begin position="1"/>
        <end position="49"/>
    </location>
</feature>